<dbReference type="AlphaFoldDB" id="A0AAV2YSK0"/>
<feature type="coiled-coil region" evidence="6">
    <location>
        <begin position="169"/>
        <end position="214"/>
    </location>
</feature>
<organism evidence="8 9">
    <name type="scientific">Lagenidium giganteum</name>
    <dbReference type="NCBI Taxonomy" id="4803"/>
    <lineage>
        <taxon>Eukaryota</taxon>
        <taxon>Sar</taxon>
        <taxon>Stramenopiles</taxon>
        <taxon>Oomycota</taxon>
        <taxon>Peronosporomycetes</taxon>
        <taxon>Pythiales</taxon>
        <taxon>Pythiaceae</taxon>
    </lineage>
</organism>
<feature type="compositionally biased region" description="Basic and acidic residues" evidence="7">
    <location>
        <begin position="373"/>
        <end position="386"/>
    </location>
</feature>
<sequence>MRRQHNMSTTFKLTPTESLRACGILEESLEKMSFLGSITPDILQHREELSQIVGEEISRIIQEQRQLEAKYEKLIAQRTVLKGLANKSKFKENQREIQDVSRLLRESTKSLCRNLKENPNFAGNLMKIQQERESLLELLMQTLAELKKHGTFETLLSFVAEGKSTQEKAHEILKKEKEAVEEVKRLTSELSREKMEHQKEVTEHKNSILQLKEQLLAVKSKTQIDIRYARNEAKAKRASTARMYHQLVEEQEEKIKQLQQKCALETRVHDETVGFLKDRQDQLQAELMEWTAKYQQDTQSKQQQLQALQQQKAQNAQKLEIFQRRWQDEMAAIQEKEEERKRVLELEALRKEELKAQTTAARIIQTAFRQHLARKEEKRKAAEADKKGKKGGKKKGKK</sequence>
<dbReference type="PROSITE" id="PS50096">
    <property type="entry name" value="IQ"/>
    <property type="match status" value="1"/>
</dbReference>
<dbReference type="CDD" id="cd23767">
    <property type="entry name" value="IQCD"/>
    <property type="match status" value="1"/>
</dbReference>
<evidence type="ECO:0000256" key="7">
    <source>
        <dbReference type="SAM" id="MobiDB-lite"/>
    </source>
</evidence>
<evidence type="ECO:0000256" key="6">
    <source>
        <dbReference type="SAM" id="Coils"/>
    </source>
</evidence>
<name>A0AAV2YSK0_9STRA</name>
<evidence type="ECO:0000313" key="8">
    <source>
        <dbReference type="EMBL" id="DAZ96411.1"/>
    </source>
</evidence>
<evidence type="ECO:0000256" key="2">
    <source>
        <dbReference type="ARBA" id="ARBA00004316"/>
    </source>
</evidence>
<dbReference type="Proteomes" id="UP001146120">
    <property type="component" value="Unassembled WGS sequence"/>
</dbReference>
<gene>
    <name evidence="8" type="ORF">N0F65_012492</name>
</gene>
<protein>
    <recommendedName>
        <fullName evidence="10">Dynein regulatory complex protein 9</fullName>
    </recommendedName>
</protein>
<reference evidence="8" key="2">
    <citation type="journal article" date="2023" name="Microbiol Resour">
        <title>Decontamination and Annotation of the Draft Genome Sequence of the Oomycete Lagenidium giganteum ARSEF 373.</title>
        <authorList>
            <person name="Morgan W.R."/>
            <person name="Tartar A."/>
        </authorList>
    </citation>
    <scope>NUCLEOTIDE SEQUENCE</scope>
    <source>
        <strain evidence="8">ARSEF 373</strain>
    </source>
</reference>
<evidence type="ECO:0000256" key="1">
    <source>
        <dbReference type="ARBA" id="ARBA00004245"/>
    </source>
</evidence>
<evidence type="ECO:0000313" key="9">
    <source>
        <dbReference type="Proteomes" id="UP001146120"/>
    </source>
</evidence>
<dbReference type="PANTHER" id="PTHR14871">
    <property type="entry name" value="DYNEIN REGULATORY COMPLEX PROTEIN 9"/>
    <property type="match status" value="1"/>
</dbReference>
<keyword evidence="9" id="KW-1185">Reference proteome</keyword>
<dbReference type="GO" id="GO:0005856">
    <property type="term" value="C:cytoskeleton"/>
    <property type="evidence" value="ECO:0007669"/>
    <property type="project" value="UniProtKB-SubCell"/>
</dbReference>
<dbReference type="GO" id="GO:0031514">
    <property type="term" value="C:motile cilium"/>
    <property type="evidence" value="ECO:0007669"/>
    <property type="project" value="TreeGrafter"/>
</dbReference>
<dbReference type="PANTHER" id="PTHR14871:SF1">
    <property type="entry name" value="DYNEIN REGULATORY COMPLEX PROTEIN 9"/>
    <property type="match status" value="1"/>
</dbReference>
<keyword evidence="4" id="KW-0206">Cytoskeleton</keyword>
<keyword evidence="6" id="KW-0175">Coiled coil</keyword>
<evidence type="ECO:0008006" key="10">
    <source>
        <dbReference type="Google" id="ProtNLM"/>
    </source>
</evidence>
<evidence type="ECO:0000256" key="4">
    <source>
        <dbReference type="ARBA" id="ARBA00023212"/>
    </source>
</evidence>
<feature type="coiled-coil region" evidence="6">
    <location>
        <begin position="241"/>
        <end position="356"/>
    </location>
</feature>
<accession>A0AAV2YSK0</accession>
<dbReference type="InterPro" id="IPR042618">
    <property type="entry name" value="IQCG"/>
</dbReference>
<reference evidence="8" key="1">
    <citation type="submission" date="2022-11" db="EMBL/GenBank/DDBJ databases">
        <authorList>
            <person name="Morgan W.R."/>
            <person name="Tartar A."/>
        </authorList>
    </citation>
    <scope>NUCLEOTIDE SEQUENCE</scope>
    <source>
        <strain evidence="8">ARSEF 373</strain>
    </source>
</reference>
<comment type="caution">
    <text evidence="8">The sequence shown here is derived from an EMBL/GenBank/DDBJ whole genome shotgun (WGS) entry which is preliminary data.</text>
</comment>
<proteinExistence type="predicted"/>
<evidence type="ECO:0000256" key="3">
    <source>
        <dbReference type="ARBA" id="ARBA00022490"/>
    </source>
</evidence>
<keyword evidence="3" id="KW-0963">Cytoplasm</keyword>
<evidence type="ECO:0000256" key="5">
    <source>
        <dbReference type="ARBA" id="ARBA00023273"/>
    </source>
</evidence>
<comment type="subcellular location">
    <subcellularLocation>
        <location evidence="2">Cell projection</location>
    </subcellularLocation>
    <subcellularLocation>
        <location evidence="1">Cytoplasm</location>
        <location evidence="1">Cytoskeleton</location>
    </subcellularLocation>
</comment>
<feature type="region of interest" description="Disordered" evidence="7">
    <location>
        <begin position="371"/>
        <end position="398"/>
    </location>
</feature>
<dbReference type="GO" id="GO:0044782">
    <property type="term" value="P:cilium organization"/>
    <property type="evidence" value="ECO:0007669"/>
    <property type="project" value="TreeGrafter"/>
</dbReference>
<dbReference type="EMBL" id="DAKRPA010000168">
    <property type="protein sequence ID" value="DAZ96411.1"/>
    <property type="molecule type" value="Genomic_DNA"/>
</dbReference>
<keyword evidence="5" id="KW-0966">Cell projection</keyword>
<dbReference type="GO" id="GO:0005737">
    <property type="term" value="C:cytoplasm"/>
    <property type="evidence" value="ECO:0007669"/>
    <property type="project" value="TreeGrafter"/>
</dbReference>
<feature type="compositionally biased region" description="Basic residues" evidence="7">
    <location>
        <begin position="387"/>
        <end position="398"/>
    </location>
</feature>